<organism evidence="2 3">
    <name type="scientific">Trichoderma asperellum (strain ATCC 204424 / CBS 433.97 / NBRC 101777)</name>
    <dbReference type="NCBI Taxonomy" id="1042311"/>
    <lineage>
        <taxon>Eukaryota</taxon>
        <taxon>Fungi</taxon>
        <taxon>Dikarya</taxon>
        <taxon>Ascomycota</taxon>
        <taxon>Pezizomycotina</taxon>
        <taxon>Sordariomycetes</taxon>
        <taxon>Hypocreomycetidae</taxon>
        <taxon>Hypocreales</taxon>
        <taxon>Hypocreaceae</taxon>
        <taxon>Trichoderma</taxon>
    </lineage>
</organism>
<sequence>MFCLTRNDPSCLCYSTRNYPSCLSSCSTRIWLSCLLCLASVTGFAVVTVLVLWMFKLDSDLVCRGTGRPAPSAGSVFYFLFELAKGAISTLAEVSPQELVICEELLASFESVGVFTKNSEMRFCPRVLSGDIPARKTRGEGSEMGGR</sequence>
<dbReference type="AlphaFoldDB" id="A0A2T3ZGF8"/>
<protein>
    <submittedName>
        <fullName evidence="2">Uncharacterized protein</fullName>
    </submittedName>
</protein>
<dbReference type="EMBL" id="KZ679258">
    <property type="protein sequence ID" value="PTB43892.1"/>
    <property type="molecule type" value="Genomic_DNA"/>
</dbReference>
<evidence type="ECO:0000313" key="3">
    <source>
        <dbReference type="Proteomes" id="UP000240493"/>
    </source>
</evidence>
<keyword evidence="1" id="KW-0472">Membrane</keyword>
<keyword evidence="3" id="KW-1185">Reference proteome</keyword>
<dbReference type="Proteomes" id="UP000240493">
    <property type="component" value="Unassembled WGS sequence"/>
</dbReference>
<keyword evidence="1" id="KW-0812">Transmembrane</keyword>
<keyword evidence="1" id="KW-1133">Transmembrane helix</keyword>
<evidence type="ECO:0000313" key="2">
    <source>
        <dbReference type="EMBL" id="PTB43892.1"/>
    </source>
</evidence>
<accession>A0A2T3ZGF8</accession>
<proteinExistence type="predicted"/>
<gene>
    <name evidence="2" type="ORF">M441DRAFT_337147</name>
</gene>
<feature type="transmembrane region" description="Helical" evidence="1">
    <location>
        <begin position="30"/>
        <end position="55"/>
    </location>
</feature>
<evidence type="ECO:0000256" key="1">
    <source>
        <dbReference type="SAM" id="Phobius"/>
    </source>
</evidence>
<name>A0A2T3ZGF8_TRIA4</name>
<reference evidence="2 3" key="1">
    <citation type="submission" date="2016-07" db="EMBL/GenBank/DDBJ databases">
        <title>Multiple horizontal gene transfer events from other fungi enriched the ability of initially mycotrophic Trichoderma (Ascomycota) to feed on dead plant biomass.</title>
        <authorList>
            <consortium name="DOE Joint Genome Institute"/>
            <person name="Aerts A."/>
            <person name="Atanasova L."/>
            <person name="Chenthamara K."/>
            <person name="Zhang J."/>
            <person name="Grujic M."/>
            <person name="Henrissat B."/>
            <person name="Kuo A."/>
            <person name="Salamov A."/>
            <person name="Lipzen A."/>
            <person name="Labutti K."/>
            <person name="Barry K."/>
            <person name="Miao Y."/>
            <person name="Rahimi M.J."/>
            <person name="Shen Q."/>
            <person name="Grigoriev I.V."/>
            <person name="Kubicek C.P."/>
            <person name="Druzhinina I.S."/>
        </authorList>
    </citation>
    <scope>NUCLEOTIDE SEQUENCE [LARGE SCALE GENOMIC DNA]</scope>
    <source>
        <strain evidence="2 3">CBS 433.97</strain>
    </source>
</reference>